<feature type="region of interest" description="Disordered" evidence="1">
    <location>
        <begin position="52"/>
        <end position="195"/>
    </location>
</feature>
<dbReference type="PANTHER" id="PTHR37544">
    <property type="entry name" value="SPRAY-RELATED"/>
    <property type="match status" value="1"/>
</dbReference>
<feature type="transmembrane region" description="Helical" evidence="2">
    <location>
        <begin position="282"/>
        <end position="305"/>
    </location>
</feature>
<sequence length="795" mass="88942">MAALMQDNGLGGRDFKDELAIAAEKSVTPGVPDVPYIQYALDALTRRRDDSWGAYPRHESSESGESYPRAHHLVPNATPALFHQPHVSEPVPESNRISEPSPVILRPERGPDRAQPPRPTTSAVPQQYTPDLAPSPLSEWNEVPAPSPGSLPFAYQPSDVSRVRNRPEPAFAPERHRYDREAPALRPRSSASGSVVNFPRDVEHWQAEPSAPSHAEVDPEKSGSSPPLTFKPWILRDHSLLLLMVLCLLMTAALIFCAVYSVGRNGFMAYGGTMYGGDYFLFRFLPQLLGAVILVYAQGVITASFRVLPFSMMASEDVRERRDAVLLPLYPKSFLWPQLAGPWNVWIPMLNVWLLNFTIPLLCCLFTVKLVDGTWTWATVQGVVWTLVALYLSLLSALVIMFVYWHGRQSGMLEGWDLRTLADIIQVSAQSNSLRQYRGTETYSSRKQFKSWLRDNVEKLGFWSSNEAPGLPVWYSIGVPSHEEKVSFQTTGGQMWDRLRETSAESPTRRLEADSPEMRFQYLPWCFRSGQISLFFVTAFVLFIALIAVSFNHATDVRHGFVPGLGSAPTEGVFSPANFLYSFLPSLIGMILYLAFQSLDLTLRILMPWGALSQPEGSSAESSLLVDYAACCLPWGATSAAMRNKHWRVATTSFLTPFFIMLPIVGGGLFIALTPPSRIVRMYPNLAAFAVVLFMLALYLIGLAALVPRRDPFRLPHAVTCLAEILSFCSNEELRADPAFNYPRGPGELRARLDAGQGQGRWTFGWGHPSHHERLGIKRYSKYTVSPRSLRNYER</sequence>
<feature type="transmembrane region" description="Helical" evidence="2">
    <location>
        <begin position="383"/>
        <end position="405"/>
    </location>
</feature>
<feature type="region of interest" description="Disordered" evidence="1">
    <location>
        <begin position="207"/>
        <end position="226"/>
    </location>
</feature>
<feature type="transmembrane region" description="Helical" evidence="2">
    <location>
        <begin position="240"/>
        <end position="262"/>
    </location>
</feature>
<evidence type="ECO:0008006" key="5">
    <source>
        <dbReference type="Google" id="ProtNLM"/>
    </source>
</evidence>
<feature type="transmembrane region" description="Helical" evidence="2">
    <location>
        <begin position="579"/>
        <end position="596"/>
    </location>
</feature>
<feature type="transmembrane region" description="Helical" evidence="2">
    <location>
        <begin position="652"/>
        <end position="674"/>
    </location>
</feature>
<proteinExistence type="predicted"/>
<accession>A0AAN9YG64</accession>
<protein>
    <recommendedName>
        <fullName evidence="5">Phosphoribosylaminoimidazole-succinocarboxamide synthase</fullName>
    </recommendedName>
</protein>
<feature type="transmembrane region" description="Helical" evidence="2">
    <location>
        <begin position="352"/>
        <end position="371"/>
    </location>
</feature>
<dbReference type="Proteomes" id="UP001320420">
    <property type="component" value="Unassembled WGS sequence"/>
</dbReference>
<keyword evidence="4" id="KW-1185">Reference proteome</keyword>
<keyword evidence="2" id="KW-0472">Membrane</keyword>
<keyword evidence="2" id="KW-0812">Transmembrane</keyword>
<feature type="compositionally biased region" description="Basic and acidic residues" evidence="1">
    <location>
        <begin position="52"/>
        <end position="61"/>
    </location>
</feature>
<name>A0AAN9YG64_9PEZI</name>
<gene>
    <name evidence="3" type="ORF">SLS62_011076</name>
</gene>
<feature type="compositionally biased region" description="Basic and acidic residues" evidence="1">
    <location>
        <begin position="161"/>
        <end position="183"/>
    </location>
</feature>
<evidence type="ECO:0000313" key="4">
    <source>
        <dbReference type="Proteomes" id="UP001320420"/>
    </source>
</evidence>
<evidence type="ECO:0000256" key="2">
    <source>
        <dbReference type="SAM" id="Phobius"/>
    </source>
</evidence>
<organism evidence="3 4">
    <name type="scientific">Diatrype stigma</name>
    <dbReference type="NCBI Taxonomy" id="117547"/>
    <lineage>
        <taxon>Eukaryota</taxon>
        <taxon>Fungi</taxon>
        <taxon>Dikarya</taxon>
        <taxon>Ascomycota</taxon>
        <taxon>Pezizomycotina</taxon>
        <taxon>Sordariomycetes</taxon>
        <taxon>Xylariomycetidae</taxon>
        <taxon>Xylariales</taxon>
        <taxon>Diatrypaceae</taxon>
        <taxon>Diatrype</taxon>
    </lineage>
</organism>
<evidence type="ECO:0000256" key="1">
    <source>
        <dbReference type="SAM" id="MobiDB-lite"/>
    </source>
</evidence>
<feature type="transmembrane region" description="Helical" evidence="2">
    <location>
        <begin position="686"/>
        <end position="707"/>
    </location>
</feature>
<feature type="transmembrane region" description="Helical" evidence="2">
    <location>
        <begin position="532"/>
        <end position="551"/>
    </location>
</feature>
<feature type="compositionally biased region" description="Polar residues" evidence="1">
    <location>
        <begin position="120"/>
        <end position="129"/>
    </location>
</feature>
<comment type="caution">
    <text evidence="3">The sequence shown here is derived from an EMBL/GenBank/DDBJ whole genome shotgun (WGS) entry which is preliminary data.</text>
</comment>
<keyword evidence="2" id="KW-1133">Transmembrane helix</keyword>
<dbReference type="InterPro" id="IPR021840">
    <property type="entry name" value="DUF3433"/>
</dbReference>
<dbReference type="PANTHER" id="PTHR37544:SF1">
    <property type="entry name" value="PHOSPHORIBOSYLAMINOIMIDAZOLE-SUCCINOCARBOXAMIDE SYNTHASE"/>
    <property type="match status" value="1"/>
</dbReference>
<reference evidence="3 4" key="1">
    <citation type="submission" date="2024-02" db="EMBL/GenBank/DDBJ databases">
        <title>De novo assembly and annotation of 12 fungi associated with fruit tree decline syndrome in Ontario, Canada.</title>
        <authorList>
            <person name="Sulman M."/>
            <person name="Ellouze W."/>
            <person name="Ilyukhin E."/>
        </authorList>
    </citation>
    <scope>NUCLEOTIDE SEQUENCE [LARGE SCALE GENOMIC DNA]</scope>
    <source>
        <strain evidence="3 4">M11/M66-122</strain>
    </source>
</reference>
<dbReference type="Pfam" id="PF11915">
    <property type="entry name" value="DUF3433"/>
    <property type="match status" value="1"/>
</dbReference>
<evidence type="ECO:0000313" key="3">
    <source>
        <dbReference type="EMBL" id="KAK7740604.1"/>
    </source>
</evidence>
<dbReference type="AlphaFoldDB" id="A0AAN9YG64"/>
<dbReference type="EMBL" id="JAKJXP020000168">
    <property type="protein sequence ID" value="KAK7740604.1"/>
    <property type="molecule type" value="Genomic_DNA"/>
</dbReference>